<accession>A0A8J7LLK4</accession>
<feature type="compositionally biased region" description="Low complexity" evidence="1">
    <location>
        <begin position="100"/>
        <end position="111"/>
    </location>
</feature>
<protein>
    <submittedName>
        <fullName evidence="2">Uncharacterized protein</fullName>
    </submittedName>
</protein>
<evidence type="ECO:0000313" key="3">
    <source>
        <dbReference type="Proteomes" id="UP000662314"/>
    </source>
</evidence>
<sequence>MQNPSNDLDPSEQKLREALEQIEVSDASGGLRLRTSPQPEWTRIQSVKTPSVRPSQIAINTNINAAPFSAQISEDVTIVQVASPLPKPETGNHKTILQKSPNPSSQNSSASVVSVNHVSLSPQKPGVVEQIGSSSQPTRTVEPVGLKPNPVAQFSLEDDSKNLNAAGVAVVQNHNNTIVQHSDAVIQNLMNRTVIQYSDSAIHNPAERTALQAIPPLSTNLEQTILQSGIRKSPQPSTLTTAPKNRAHVQLFHPNIFRDIFRTSSSFPSRFISTTGQFFDSIWRKIDLKQLQSRFHLGKQPSSSRINNSTDNVMVLEEQPSSEQYQKKLRELDLCRLSYAKELARNGKFRNAIAVAEQISETSHFFKDAQMLIQSWK</sequence>
<evidence type="ECO:0000256" key="1">
    <source>
        <dbReference type="SAM" id="MobiDB-lite"/>
    </source>
</evidence>
<reference evidence="2 3" key="1">
    <citation type="journal article" date="2021" name="Int. J. Syst. Evol. Microbiol.">
        <title>Amazonocrinis nigriterrae gen. nov., sp. nov., Atlanticothrix silvestris gen. nov., sp. nov. and Dendronalium phyllosphericum gen. nov., sp. nov., nostocacean cyanobacteria from Brazilian environments.</title>
        <authorList>
            <person name="Alvarenga D.O."/>
            <person name="Andreote A.P.D."/>
            <person name="Branco L.H.Z."/>
            <person name="Delbaje E."/>
            <person name="Cruz R.B."/>
            <person name="Varani A.M."/>
            <person name="Fiore M.F."/>
        </authorList>
    </citation>
    <scope>NUCLEOTIDE SEQUENCE [LARGE SCALE GENOMIC DNA]</scope>
    <source>
        <strain evidence="2 3">CENA369</strain>
    </source>
</reference>
<dbReference type="EMBL" id="JAECZA010000235">
    <property type="protein sequence ID" value="MBH8576654.1"/>
    <property type="molecule type" value="Genomic_DNA"/>
</dbReference>
<feature type="region of interest" description="Disordered" evidence="1">
    <location>
        <begin position="85"/>
        <end position="111"/>
    </location>
</feature>
<comment type="caution">
    <text evidence="2">The sequence shown here is derived from an EMBL/GenBank/DDBJ whole genome shotgun (WGS) entry which is preliminary data.</text>
</comment>
<feature type="region of interest" description="Disordered" evidence="1">
    <location>
        <begin position="125"/>
        <end position="145"/>
    </location>
</feature>
<dbReference type="RefSeq" id="WP_214435383.1">
    <property type="nucleotide sequence ID" value="NZ_CAWPUQ010000163.1"/>
</dbReference>
<name>A0A8J7LLK4_9NOST</name>
<evidence type="ECO:0000313" key="2">
    <source>
        <dbReference type="EMBL" id="MBH8576654.1"/>
    </source>
</evidence>
<dbReference type="AlphaFoldDB" id="A0A8J7LLK4"/>
<keyword evidence="3" id="KW-1185">Reference proteome</keyword>
<gene>
    <name evidence="2" type="ORF">I8752_27430</name>
</gene>
<organism evidence="2 3">
    <name type="scientific">Dendronalium phyllosphericum CENA369</name>
    <dbReference type="NCBI Taxonomy" id="1725256"/>
    <lineage>
        <taxon>Bacteria</taxon>
        <taxon>Bacillati</taxon>
        <taxon>Cyanobacteriota</taxon>
        <taxon>Cyanophyceae</taxon>
        <taxon>Nostocales</taxon>
        <taxon>Nostocaceae</taxon>
        <taxon>Dendronalium</taxon>
        <taxon>Dendronalium phyllosphericum</taxon>
    </lineage>
</organism>
<dbReference type="Proteomes" id="UP000662314">
    <property type="component" value="Unassembled WGS sequence"/>
</dbReference>
<proteinExistence type="predicted"/>